<dbReference type="InterPro" id="IPR040758">
    <property type="entry name" value="PrmC_N"/>
</dbReference>
<dbReference type="HAMAP" id="MF_02126">
    <property type="entry name" value="RF_methyltr_PrmC"/>
    <property type="match status" value="1"/>
</dbReference>
<dbReference type="RefSeq" id="WP_066856484.1">
    <property type="nucleotide sequence ID" value="NZ_JXMS01000022.1"/>
</dbReference>
<evidence type="ECO:0000256" key="1">
    <source>
        <dbReference type="ARBA" id="ARBA00022603"/>
    </source>
</evidence>
<dbReference type="InterPro" id="IPR029063">
    <property type="entry name" value="SAM-dependent_MTases_sf"/>
</dbReference>
<dbReference type="PANTHER" id="PTHR18895">
    <property type="entry name" value="HEMK METHYLTRANSFERASE"/>
    <property type="match status" value="1"/>
</dbReference>
<dbReference type="InterPro" id="IPR050320">
    <property type="entry name" value="N5-glutamine_MTase"/>
</dbReference>
<feature type="domain" description="Release factor glutamine methyltransferase N-terminal" evidence="7">
    <location>
        <begin position="14"/>
        <end position="83"/>
    </location>
</feature>
<dbReference type="Gene3D" id="3.40.50.150">
    <property type="entry name" value="Vaccinia Virus protein VP39"/>
    <property type="match status" value="1"/>
</dbReference>
<gene>
    <name evidence="5" type="primary">prmC</name>
    <name evidence="8" type="ORF">SP90_12010</name>
</gene>
<dbReference type="Pfam" id="PF17827">
    <property type="entry name" value="PrmC_N"/>
    <property type="match status" value="1"/>
</dbReference>
<evidence type="ECO:0000259" key="6">
    <source>
        <dbReference type="Pfam" id="PF05175"/>
    </source>
</evidence>
<feature type="binding site" evidence="5">
    <location>
        <begin position="196"/>
        <end position="199"/>
    </location>
    <ligand>
        <name>substrate</name>
    </ligand>
</feature>
<dbReference type="Proteomes" id="UP000091979">
    <property type="component" value="Unassembled WGS sequence"/>
</dbReference>
<accession>A0A1B7XAV5</accession>
<evidence type="ECO:0000313" key="9">
    <source>
        <dbReference type="Proteomes" id="UP000091979"/>
    </source>
</evidence>
<comment type="caution">
    <text evidence="8">The sequence shown here is derived from an EMBL/GenBank/DDBJ whole genome shotgun (WGS) entry which is preliminary data.</text>
</comment>
<feature type="binding site" evidence="5">
    <location>
        <position position="151"/>
    </location>
    <ligand>
        <name>S-adenosyl-L-methionine</name>
        <dbReference type="ChEBI" id="CHEBI:59789"/>
    </ligand>
</feature>
<comment type="similarity">
    <text evidence="5">Belongs to the protein N5-glutamine methyltransferase family. PrmC subfamily.</text>
</comment>
<dbReference type="Gene3D" id="1.10.8.10">
    <property type="entry name" value="DNA helicase RuvA subunit, C-terminal domain"/>
    <property type="match status" value="1"/>
</dbReference>
<dbReference type="NCBIfam" id="TIGR03534">
    <property type="entry name" value="RF_mod_PrmC"/>
    <property type="match status" value="1"/>
</dbReference>
<keyword evidence="3 5" id="KW-0949">S-adenosyl-L-methionine</keyword>
<keyword evidence="2 5" id="KW-0808">Transferase</keyword>
<reference evidence="8 9" key="1">
    <citation type="submission" date="2015-01" db="EMBL/GenBank/DDBJ databases">
        <title>Desulfovibrio sp. JC271 draft genome sequence.</title>
        <authorList>
            <person name="Shivani Y."/>
            <person name="Subhash Y."/>
            <person name="Sasikala C."/>
            <person name="Ramana C.V."/>
        </authorList>
    </citation>
    <scope>NUCLEOTIDE SEQUENCE [LARGE SCALE GENOMIC DNA]</scope>
    <source>
        <strain evidence="8 9">JC271</strain>
    </source>
</reference>
<organism evidence="8 9">
    <name type="scientific">Halodesulfovibrio spirochaetisodalis</name>
    <dbReference type="NCBI Taxonomy" id="1560234"/>
    <lineage>
        <taxon>Bacteria</taxon>
        <taxon>Pseudomonadati</taxon>
        <taxon>Thermodesulfobacteriota</taxon>
        <taxon>Desulfovibrionia</taxon>
        <taxon>Desulfovibrionales</taxon>
        <taxon>Desulfovibrionaceae</taxon>
        <taxon>Halodesulfovibrio</taxon>
    </lineage>
</organism>
<dbReference type="PATRIC" id="fig|1560234.3.peg.1498"/>
<dbReference type="InterPro" id="IPR002052">
    <property type="entry name" value="DNA_methylase_N6_adenine_CS"/>
</dbReference>
<feature type="binding site" evidence="5">
    <location>
        <position position="196"/>
    </location>
    <ligand>
        <name>S-adenosyl-L-methionine</name>
        <dbReference type="ChEBI" id="CHEBI:59789"/>
    </ligand>
</feature>
<sequence length="292" mass="32400">MAVQKPAQLTIQSILTAFSEYLSGKAVDSPRLSAEMVLRKILGLSRLDILIHSHREVSDDAYEQMLPLILRRGTGEPAAYIMGEREFYGRSFTVNQHTLIPRPETEHLIEAVVERFAHKGSFRFADLGTGSGCIATTLAAELPEAYGVAVDLSQGAITTAKQNLQAHNVENRVSCIRGDFTTPLFKNNTFDLIATNPPYVSQSEYITLDPEVQQFEPASALVPGTSGLEHGIALIELASEWLAPSGFFIMEMGFWQGTDLMNEFNKENNKWRDACIIKDLSGHDRFVCGYKI</sequence>
<feature type="binding site" evidence="5">
    <location>
        <begin position="128"/>
        <end position="132"/>
    </location>
    <ligand>
        <name>S-adenosyl-L-methionine</name>
        <dbReference type="ChEBI" id="CHEBI:59789"/>
    </ligand>
</feature>
<keyword evidence="9" id="KW-1185">Reference proteome</keyword>
<dbReference type="Pfam" id="PF05175">
    <property type="entry name" value="MTS"/>
    <property type="match status" value="1"/>
</dbReference>
<evidence type="ECO:0000313" key="8">
    <source>
        <dbReference type="EMBL" id="OBQ46513.1"/>
    </source>
</evidence>
<dbReference type="InterPro" id="IPR004556">
    <property type="entry name" value="HemK-like"/>
</dbReference>
<dbReference type="GO" id="GO:0032259">
    <property type="term" value="P:methylation"/>
    <property type="evidence" value="ECO:0007669"/>
    <property type="project" value="UniProtKB-KW"/>
</dbReference>
<dbReference type="GO" id="GO:0003676">
    <property type="term" value="F:nucleic acid binding"/>
    <property type="evidence" value="ECO:0007669"/>
    <property type="project" value="InterPro"/>
</dbReference>
<keyword evidence="1 5" id="KW-0489">Methyltransferase</keyword>
<comment type="function">
    <text evidence="5">Methylates the class 1 translation termination release factors RF1/PrfA and RF2/PrfB on the glutamine residue of the universally conserved GGQ motif.</text>
</comment>
<dbReference type="PANTHER" id="PTHR18895:SF74">
    <property type="entry name" value="MTRF1L RELEASE FACTOR GLUTAMINE METHYLTRANSFERASE"/>
    <property type="match status" value="1"/>
</dbReference>
<evidence type="ECO:0000259" key="7">
    <source>
        <dbReference type="Pfam" id="PF17827"/>
    </source>
</evidence>
<dbReference type="SUPFAM" id="SSF53335">
    <property type="entry name" value="S-adenosyl-L-methionine-dependent methyltransferases"/>
    <property type="match status" value="1"/>
</dbReference>
<dbReference type="AlphaFoldDB" id="A0A1B7XAV5"/>
<dbReference type="EMBL" id="JXMS01000022">
    <property type="protein sequence ID" value="OBQ46513.1"/>
    <property type="molecule type" value="Genomic_DNA"/>
</dbReference>
<protein>
    <recommendedName>
        <fullName evidence="5">Release factor glutamine methyltransferase</fullName>
        <shortName evidence="5">RF MTase</shortName>
        <ecNumber evidence="5">2.1.1.297</ecNumber>
    </recommendedName>
    <alternativeName>
        <fullName evidence="5">N5-glutamine methyltransferase PrmC</fullName>
    </alternativeName>
    <alternativeName>
        <fullName evidence="5">Protein-(glutamine-N5) MTase PrmC</fullName>
    </alternativeName>
    <alternativeName>
        <fullName evidence="5">Protein-glutamine N-methyltransferase PrmC</fullName>
    </alternativeName>
</protein>
<name>A0A1B7XAV5_9BACT</name>
<dbReference type="InterPro" id="IPR007848">
    <property type="entry name" value="Small_mtfrase_dom"/>
</dbReference>
<dbReference type="GO" id="GO:0102559">
    <property type="term" value="F:peptide chain release factor N(5)-glutamine methyltransferase activity"/>
    <property type="evidence" value="ECO:0007669"/>
    <property type="project" value="UniProtKB-EC"/>
</dbReference>
<evidence type="ECO:0000256" key="3">
    <source>
        <dbReference type="ARBA" id="ARBA00022691"/>
    </source>
</evidence>
<dbReference type="EC" id="2.1.1.297" evidence="5"/>
<dbReference type="InterPro" id="IPR019874">
    <property type="entry name" value="RF_methyltr_PrmC"/>
</dbReference>
<dbReference type="NCBIfam" id="TIGR00536">
    <property type="entry name" value="hemK_fam"/>
    <property type="match status" value="1"/>
</dbReference>
<dbReference type="PROSITE" id="PS00092">
    <property type="entry name" value="N6_MTASE"/>
    <property type="match status" value="1"/>
</dbReference>
<comment type="catalytic activity">
    <reaction evidence="4 5">
        <text>L-glutaminyl-[peptide chain release factor] + S-adenosyl-L-methionine = N(5)-methyl-L-glutaminyl-[peptide chain release factor] + S-adenosyl-L-homocysteine + H(+)</text>
        <dbReference type="Rhea" id="RHEA:42896"/>
        <dbReference type="Rhea" id="RHEA-COMP:10271"/>
        <dbReference type="Rhea" id="RHEA-COMP:10272"/>
        <dbReference type="ChEBI" id="CHEBI:15378"/>
        <dbReference type="ChEBI" id="CHEBI:30011"/>
        <dbReference type="ChEBI" id="CHEBI:57856"/>
        <dbReference type="ChEBI" id="CHEBI:59789"/>
        <dbReference type="ChEBI" id="CHEBI:61891"/>
        <dbReference type="EC" id="2.1.1.297"/>
    </reaction>
</comment>
<dbReference type="STRING" id="1560234.SP90_12010"/>
<feature type="binding site" evidence="5">
    <location>
        <position position="180"/>
    </location>
    <ligand>
        <name>S-adenosyl-L-methionine</name>
        <dbReference type="ChEBI" id="CHEBI:59789"/>
    </ligand>
</feature>
<dbReference type="OrthoDB" id="9800643at2"/>
<feature type="domain" description="Methyltransferase small" evidence="6">
    <location>
        <begin position="112"/>
        <end position="204"/>
    </location>
</feature>
<dbReference type="CDD" id="cd02440">
    <property type="entry name" value="AdoMet_MTases"/>
    <property type="match status" value="1"/>
</dbReference>
<evidence type="ECO:0000256" key="2">
    <source>
        <dbReference type="ARBA" id="ARBA00022679"/>
    </source>
</evidence>
<proteinExistence type="inferred from homology"/>
<evidence type="ECO:0000256" key="4">
    <source>
        <dbReference type="ARBA" id="ARBA00048391"/>
    </source>
</evidence>
<evidence type="ECO:0000256" key="5">
    <source>
        <dbReference type="HAMAP-Rule" id="MF_02126"/>
    </source>
</evidence>